<evidence type="ECO:0000256" key="1">
    <source>
        <dbReference type="SAM" id="MobiDB-lite"/>
    </source>
</evidence>
<organism evidence="2">
    <name type="scientific">Rhizophora mucronata</name>
    <name type="common">Asiatic mangrove</name>
    <dbReference type="NCBI Taxonomy" id="61149"/>
    <lineage>
        <taxon>Eukaryota</taxon>
        <taxon>Viridiplantae</taxon>
        <taxon>Streptophyta</taxon>
        <taxon>Embryophyta</taxon>
        <taxon>Tracheophyta</taxon>
        <taxon>Spermatophyta</taxon>
        <taxon>Magnoliopsida</taxon>
        <taxon>eudicotyledons</taxon>
        <taxon>Gunneridae</taxon>
        <taxon>Pentapetalae</taxon>
        <taxon>rosids</taxon>
        <taxon>fabids</taxon>
        <taxon>Malpighiales</taxon>
        <taxon>Rhizophoraceae</taxon>
        <taxon>Rhizophora</taxon>
    </lineage>
</organism>
<accession>A0A2P2J615</accession>
<protein>
    <submittedName>
        <fullName evidence="2">Uncharacterized protein</fullName>
    </submittedName>
</protein>
<name>A0A2P2J615_RHIMU</name>
<proteinExistence type="predicted"/>
<sequence>MRTESPLVLIDSKVQQETVPRDSTNQGIAAQRSEKAKWVPM</sequence>
<feature type="compositionally biased region" description="Polar residues" evidence="1">
    <location>
        <begin position="15"/>
        <end position="28"/>
    </location>
</feature>
<dbReference type="EMBL" id="GGEC01008440">
    <property type="protein sequence ID" value="MBW88923.1"/>
    <property type="molecule type" value="Transcribed_RNA"/>
</dbReference>
<reference evidence="2" key="1">
    <citation type="submission" date="2018-02" db="EMBL/GenBank/DDBJ databases">
        <title>Rhizophora mucronata_Transcriptome.</title>
        <authorList>
            <person name="Meera S.P."/>
            <person name="Sreeshan A."/>
            <person name="Augustine A."/>
        </authorList>
    </citation>
    <scope>NUCLEOTIDE SEQUENCE</scope>
    <source>
        <tissue evidence="2">Leaf</tissue>
    </source>
</reference>
<dbReference type="AlphaFoldDB" id="A0A2P2J615"/>
<evidence type="ECO:0000313" key="2">
    <source>
        <dbReference type="EMBL" id="MBW88923.1"/>
    </source>
</evidence>
<feature type="region of interest" description="Disordered" evidence="1">
    <location>
        <begin position="15"/>
        <end position="41"/>
    </location>
</feature>
<dbReference type="EMBL" id="GGEC01008441">
    <property type="protein sequence ID" value="MBW88924.1"/>
    <property type="molecule type" value="Transcribed_RNA"/>
</dbReference>
<feature type="compositionally biased region" description="Basic and acidic residues" evidence="1">
    <location>
        <begin position="32"/>
        <end position="41"/>
    </location>
</feature>